<dbReference type="InterPro" id="IPR025673">
    <property type="entry name" value="PCYCGC"/>
</dbReference>
<dbReference type="Pfam" id="PF13798">
    <property type="entry name" value="PCYCGC"/>
    <property type="match status" value="1"/>
</dbReference>
<dbReference type="Proteomes" id="UP000031829">
    <property type="component" value="Chromosome"/>
</dbReference>
<dbReference type="GeneID" id="93642673"/>
<dbReference type="HOGENOM" id="CLU_141470_0_0_9"/>
<dbReference type="PROSITE" id="PS51257">
    <property type="entry name" value="PROKAR_LIPOPROTEIN"/>
    <property type="match status" value="1"/>
</dbReference>
<dbReference type="KEGG" id="bmeg:BG04_4682"/>
<evidence type="ECO:0000313" key="2">
    <source>
        <dbReference type="EMBL" id="AJI22902.1"/>
    </source>
</evidence>
<name>A0A0B6AP80_PRIM2</name>
<protein>
    <recommendedName>
        <fullName evidence="4">Lipoprotein</fullName>
    </recommendedName>
</protein>
<evidence type="ECO:0000313" key="3">
    <source>
        <dbReference type="Proteomes" id="UP000031829"/>
    </source>
</evidence>
<dbReference type="AlphaFoldDB" id="A0A0B6AP80"/>
<proteinExistence type="predicted"/>
<reference evidence="2 3" key="1">
    <citation type="journal article" date="2015" name="Genome Announc.">
        <title>Complete genome sequences for 35 biothreat assay-relevant bacillus species.</title>
        <authorList>
            <person name="Johnson S.L."/>
            <person name="Daligault H.E."/>
            <person name="Davenport K.W."/>
            <person name="Jaissle J."/>
            <person name="Frey K.G."/>
            <person name="Ladner J.T."/>
            <person name="Broomall S.M."/>
            <person name="Bishop-Lilly K.A."/>
            <person name="Bruce D.C."/>
            <person name="Gibbons H.S."/>
            <person name="Coyne S.R."/>
            <person name="Lo C.C."/>
            <person name="Meincke L."/>
            <person name="Munk A.C."/>
            <person name="Koroleva G.I."/>
            <person name="Rosenzweig C.N."/>
            <person name="Palacios G.F."/>
            <person name="Redden C.L."/>
            <person name="Minogue T.D."/>
            <person name="Chain P.S."/>
        </authorList>
    </citation>
    <scope>NUCLEOTIDE SEQUENCE [LARGE SCALE GENOMIC DNA]</scope>
    <source>
        <strain evidence="3">ATCC 14581 / DSM 32 / JCM 2506 / NBRC 15308 / NCIMB 9376 / NCTC 10342 / NRRL B-14308 / VKM B-512</strain>
    </source>
</reference>
<dbReference type="RefSeq" id="WP_013083117.1">
    <property type="nucleotide sequence ID" value="NZ_BCVB01000004.1"/>
</dbReference>
<dbReference type="EMBL" id="CP009920">
    <property type="protein sequence ID" value="AJI22902.1"/>
    <property type="molecule type" value="Genomic_DNA"/>
</dbReference>
<organism evidence="2 3">
    <name type="scientific">Priestia megaterium (strain ATCC 14581 / DSM 32 / CCUG 1817 / JCM 2506 / NBRC 15308 / NCIMB 9376 / NCTC 10342 / NRRL B-14308 / VKM B-512 / Ford 19)</name>
    <name type="common">Bacillus megaterium</name>
    <dbReference type="NCBI Taxonomy" id="1348623"/>
    <lineage>
        <taxon>Bacteria</taxon>
        <taxon>Bacillati</taxon>
        <taxon>Bacillota</taxon>
        <taxon>Bacilli</taxon>
        <taxon>Bacillales</taxon>
        <taxon>Bacillaceae</taxon>
        <taxon>Priestia</taxon>
    </lineage>
</organism>
<sequence length="168" mass="18460">MKKSIILLGILATSIGLSACSNNTTTSSATNSSAHSGHEHHKAAVADIREETPGADVLPQFLKNQPKDMKLVYLSVAKNRELLEKIPCYCGCGMEANHKNSYDCFIFKNKRNGAVVWDDHGTKCGLCIEIAAKAMLDYNRGKSIKDIRKDIDEKYKEGYAQPTPTPSL</sequence>
<gene>
    <name evidence="2" type="ORF">BG04_4682</name>
</gene>
<evidence type="ECO:0008006" key="4">
    <source>
        <dbReference type="Google" id="ProtNLM"/>
    </source>
</evidence>
<evidence type="ECO:0000256" key="1">
    <source>
        <dbReference type="SAM" id="SignalP"/>
    </source>
</evidence>
<accession>A0A0B6AP80</accession>
<feature type="chain" id="PRO_5038597324" description="Lipoprotein" evidence="1">
    <location>
        <begin position="20"/>
        <end position="168"/>
    </location>
</feature>
<keyword evidence="1" id="KW-0732">Signal</keyword>
<feature type="signal peptide" evidence="1">
    <location>
        <begin position="1"/>
        <end position="19"/>
    </location>
</feature>